<protein>
    <recommendedName>
        <fullName evidence="8">Putative peroxiredoxin</fullName>
    </recommendedName>
    <alternativeName>
        <fullName evidence="9">Thioredoxin reductase</fullName>
    </alternativeName>
    <alternativeName>
        <fullName evidence="10">Thioredoxin-dependent peroxiredoxin</fullName>
    </alternativeName>
</protein>
<evidence type="ECO:0000259" key="13">
    <source>
        <dbReference type="PROSITE" id="PS51352"/>
    </source>
</evidence>
<reference evidence="14 15" key="1">
    <citation type="submission" date="2018-03" db="EMBL/GenBank/DDBJ databases">
        <authorList>
            <person name="Guldener U."/>
        </authorList>
    </citation>
    <scope>NUCLEOTIDE SEQUENCE [LARGE SCALE GENOMIC DNA]</scope>
    <source>
        <strain evidence="14 15">DAOM196992</strain>
    </source>
</reference>
<dbReference type="GO" id="GO:0005739">
    <property type="term" value="C:mitochondrion"/>
    <property type="evidence" value="ECO:0007669"/>
    <property type="project" value="TreeGrafter"/>
</dbReference>
<dbReference type="InterPro" id="IPR036249">
    <property type="entry name" value="Thioredoxin-like_sf"/>
</dbReference>
<dbReference type="InterPro" id="IPR037944">
    <property type="entry name" value="PRX5-like"/>
</dbReference>
<dbReference type="GO" id="GO:0008379">
    <property type="term" value="F:thioredoxin peroxidase activity"/>
    <property type="evidence" value="ECO:0007669"/>
    <property type="project" value="InterPro"/>
</dbReference>
<dbReference type="GO" id="GO:0042744">
    <property type="term" value="P:hydrogen peroxide catabolic process"/>
    <property type="evidence" value="ECO:0007669"/>
    <property type="project" value="TreeGrafter"/>
</dbReference>
<accession>A0A5C3EXJ0</accession>
<evidence type="ECO:0000256" key="9">
    <source>
        <dbReference type="ARBA" id="ARBA00076301"/>
    </source>
</evidence>
<keyword evidence="3 12" id="KW-0049">Antioxidant</keyword>
<dbReference type="GO" id="GO:0005777">
    <property type="term" value="C:peroxisome"/>
    <property type="evidence" value="ECO:0007669"/>
    <property type="project" value="TreeGrafter"/>
</dbReference>
<evidence type="ECO:0000256" key="10">
    <source>
        <dbReference type="ARBA" id="ARBA00079296"/>
    </source>
</evidence>
<keyword evidence="5" id="KW-1015">Disulfide bond</keyword>
<evidence type="ECO:0000256" key="8">
    <source>
        <dbReference type="ARBA" id="ARBA00074156"/>
    </source>
</evidence>
<evidence type="ECO:0000256" key="4">
    <source>
        <dbReference type="ARBA" id="ARBA00023002"/>
    </source>
</evidence>
<dbReference type="InterPro" id="IPR013766">
    <property type="entry name" value="Thioredoxin_domain"/>
</dbReference>
<dbReference type="PROSITE" id="PS51352">
    <property type="entry name" value="THIOREDOXIN_2"/>
    <property type="match status" value="1"/>
</dbReference>
<keyword evidence="4 12" id="KW-0560">Oxidoreductase</keyword>
<dbReference type="InterPro" id="IPR013740">
    <property type="entry name" value="Redoxin"/>
</dbReference>
<evidence type="ECO:0000256" key="7">
    <source>
        <dbReference type="ARBA" id="ARBA00063543"/>
    </source>
</evidence>
<keyword evidence="6 12" id="KW-0676">Redox-active center</keyword>
<feature type="domain" description="Thioredoxin" evidence="13">
    <location>
        <begin position="67"/>
        <end position="235"/>
    </location>
</feature>
<evidence type="ECO:0000256" key="11">
    <source>
        <dbReference type="PIRSR" id="PIRSR637944-1"/>
    </source>
</evidence>
<dbReference type="PANTHER" id="PTHR10430:SF16">
    <property type="entry name" value="PEROXIREDOXIN-5, MITOCHONDRIAL"/>
    <property type="match status" value="1"/>
</dbReference>
<evidence type="ECO:0000256" key="2">
    <source>
        <dbReference type="ARBA" id="ARBA00022559"/>
    </source>
</evidence>
<proteinExistence type="inferred from homology"/>
<dbReference type="Gene3D" id="3.40.30.10">
    <property type="entry name" value="Glutaredoxin"/>
    <property type="match status" value="1"/>
</dbReference>
<comment type="function">
    <text evidence="12">Thiol-specific peroxidase that catalyzes the reduction of hydrogen peroxide and organic hydroperoxides to water and alcohols, respectively. Plays a role in cell protection against oxidative stress by detoxifying peroxides.</text>
</comment>
<gene>
    <name evidence="14" type="ORF">PSFLO_01568</name>
</gene>
<dbReference type="AlphaFoldDB" id="A0A5C3EXJ0"/>
<evidence type="ECO:0000256" key="6">
    <source>
        <dbReference type="ARBA" id="ARBA00023284"/>
    </source>
</evidence>
<keyword evidence="15" id="KW-1185">Reference proteome</keyword>
<dbReference type="SUPFAM" id="SSF52833">
    <property type="entry name" value="Thioredoxin-like"/>
    <property type="match status" value="1"/>
</dbReference>
<sequence>MLSAGLPSSSTRLLGSQLSQRLTAASRCHHSLAGLGLSASRRPASRNDVAAAGPLGVLGSLRRLQTISKGDTIPNATFAYVPWSPELDDGTACGVPTKFQTHDEFKGKKVVIISVPGAYTPTCHVRHIPPFLEKLQEFKSKGVDKIYVIAQNDPFVMSAWGVQNKGKDQVVFASDVNLEFSKGVGSTVDMSAAGFGVRTGRYALVADDLKVSYFAAEESPGALDVSSAEAVLSKL</sequence>
<name>A0A5C3EXJ0_9BASI</name>
<dbReference type="PANTHER" id="PTHR10430">
    <property type="entry name" value="PEROXIREDOXIN"/>
    <property type="match status" value="1"/>
</dbReference>
<dbReference type="Proteomes" id="UP000323386">
    <property type="component" value="Unassembled WGS sequence"/>
</dbReference>
<keyword evidence="2 12" id="KW-0575">Peroxidase</keyword>
<comment type="similarity">
    <text evidence="1 12">Belongs to the peroxiredoxin family. Prx5 subfamily.</text>
</comment>
<dbReference type="EMBL" id="OOIP01000003">
    <property type="protein sequence ID" value="SPO36097.1"/>
    <property type="molecule type" value="Genomic_DNA"/>
</dbReference>
<dbReference type="GO" id="GO:0045454">
    <property type="term" value="P:cell redox homeostasis"/>
    <property type="evidence" value="ECO:0007669"/>
    <property type="project" value="TreeGrafter"/>
</dbReference>
<dbReference type="OrthoDB" id="195498at2759"/>
<dbReference type="GO" id="GO:0034599">
    <property type="term" value="P:cellular response to oxidative stress"/>
    <property type="evidence" value="ECO:0007669"/>
    <property type="project" value="InterPro"/>
</dbReference>
<evidence type="ECO:0000313" key="14">
    <source>
        <dbReference type="EMBL" id="SPO36097.1"/>
    </source>
</evidence>
<comment type="subunit">
    <text evidence="7">Homodimer; disulfide-linked, upon oxidation.</text>
</comment>
<dbReference type="FunFam" id="3.40.30.10:FF:000020">
    <property type="entry name" value="Peroxiredoxin"/>
    <property type="match status" value="1"/>
</dbReference>
<evidence type="ECO:0000256" key="1">
    <source>
        <dbReference type="ARBA" id="ARBA00010505"/>
    </source>
</evidence>
<dbReference type="CDD" id="cd03013">
    <property type="entry name" value="PRX5_like"/>
    <property type="match status" value="1"/>
</dbReference>
<evidence type="ECO:0000313" key="15">
    <source>
        <dbReference type="Proteomes" id="UP000323386"/>
    </source>
</evidence>
<feature type="active site" description="Cysteine sulfenic acid (-SOH) intermediate" evidence="11">
    <location>
        <position position="123"/>
    </location>
</feature>
<dbReference type="Pfam" id="PF08534">
    <property type="entry name" value="Redoxin"/>
    <property type="match status" value="1"/>
</dbReference>
<evidence type="ECO:0000256" key="12">
    <source>
        <dbReference type="RuleBase" id="RU366011"/>
    </source>
</evidence>
<organism evidence="14 15">
    <name type="scientific">Pseudozyma flocculosa</name>
    <dbReference type="NCBI Taxonomy" id="84751"/>
    <lineage>
        <taxon>Eukaryota</taxon>
        <taxon>Fungi</taxon>
        <taxon>Dikarya</taxon>
        <taxon>Basidiomycota</taxon>
        <taxon>Ustilaginomycotina</taxon>
        <taxon>Ustilaginomycetes</taxon>
        <taxon>Ustilaginales</taxon>
        <taxon>Ustilaginaceae</taxon>
        <taxon>Pseudozyma</taxon>
    </lineage>
</organism>
<evidence type="ECO:0000256" key="5">
    <source>
        <dbReference type="ARBA" id="ARBA00023157"/>
    </source>
</evidence>
<evidence type="ECO:0000256" key="3">
    <source>
        <dbReference type="ARBA" id="ARBA00022862"/>
    </source>
</evidence>